<sequence>MDKDIQPILLITEELLKLYSPFPENFETEAVIPFVNIAQKLFLEEVLGLPLVAELKVQIKDNDLTEENSTLIVEIAPALSLYSYYEFLPFGWAKILNKSLTVKESENSKAVSISDMSQLRLIIKNDADVFLRKLIDFLCSCKENYPLWKPKDISICKCSCEDTEGTNIKGFDTGIYFKKKLIK</sequence>
<dbReference type="EMBL" id="SNRY01000082">
    <property type="protein sequence ID" value="KAA6347894.1"/>
    <property type="molecule type" value="Genomic_DNA"/>
</dbReference>
<name>A0A5J4SP01_9ZZZZ</name>
<organism evidence="1">
    <name type="scientific">termite gut metagenome</name>
    <dbReference type="NCBI Taxonomy" id="433724"/>
    <lineage>
        <taxon>unclassified sequences</taxon>
        <taxon>metagenomes</taxon>
        <taxon>organismal metagenomes</taxon>
    </lineage>
</organism>
<evidence type="ECO:0000313" key="1">
    <source>
        <dbReference type="EMBL" id="KAA6347894.1"/>
    </source>
</evidence>
<protein>
    <submittedName>
        <fullName evidence="1">Uncharacterized protein</fullName>
    </submittedName>
</protein>
<proteinExistence type="predicted"/>
<dbReference type="AlphaFoldDB" id="A0A5J4SP01"/>
<gene>
    <name evidence="1" type="ORF">EZS27_004674</name>
</gene>
<accession>A0A5J4SP01</accession>
<comment type="caution">
    <text evidence="1">The sequence shown here is derived from an EMBL/GenBank/DDBJ whole genome shotgun (WGS) entry which is preliminary data.</text>
</comment>
<dbReference type="Pfam" id="PF20459">
    <property type="entry name" value="DUF6712"/>
    <property type="match status" value="1"/>
</dbReference>
<reference evidence="1" key="1">
    <citation type="submission" date="2019-03" db="EMBL/GenBank/DDBJ databases">
        <title>Single cell metagenomics reveals metabolic interactions within the superorganism composed of flagellate Streblomastix strix and complex community of Bacteroidetes bacteria on its surface.</title>
        <authorList>
            <person name="Treitli S.C."/>
            <person name="Kolisko M."/>
            <person name="Husnik F."/>
            <person name="Keeling P."/>
            <person name="Hampl V."/>
        </authorList>
    </citation>
    <scope>NUCLEOTIDE SEQUENCE</scope>
    <source>
        <strain evidence="1">STM</strain>
    </source>
</reference>
<dbReference type="InterPro" id="IPR046558">
    <property type="entry name" value="DUF6712"/>
</dbReference>